<dbReference type="PANTHER" id="PTHR43630">
    <property type="entry name" value="POLY-BETA-1,6-N-ACETYL-D-GLUCOSAMINE SYNTHASE"/>
    <property type="match status" value="1"/>
</dbReference>
<dbReference type="CDD" id="cd02511">
    <property type="entry name" value="Beta4Glucosyltransferase"/>
    <property type="match status" value="1"/>
</dbReference>
<keyword evidence="4" id="KW-1185">Reference proteome</keyword>
<dbReference type="GO" id="GO:0016740">
    <property type="term" value="F:transferase activity"/>
    <property type="evidence" value="ECO:0007669"/>
    <property type="project" value="UniProtKB-KW"/>
</dbReference>
<dbReference type="Gene3D" id="3.90.550.10">
    <property type="entry name" value="Spore Coat Polysaccharide Biosynthesis Protein SpsA, Chain A"/>
    <property type="match status" value="1"/>
</dbReference>
<dbReference type="OrthoDB" id="9815923at2"/>
<proteinExistence type="inferred from homology"/>
<dbReference type="EMBL" id="PPSL01000001">
    <property type="protein sequence ID" value="PQJ12501.1"/>
    <property type="molecule type" value="Genomic_DNA"/>
</dbReference>
<dbReference type="Pfam" id="PF00535">
    <property type="entry name" value="Glycos_transf_2"/>
    <property type="match status" value="1"/>
</dbReference>
<comment type="similarity">
    <text evidence="1">Belongs to the glycosyltransferase 2 family. WaaE/KdtX subfamily.</text>
</comment>
<gene>
    <name evidence="3" type="ORF">CJD36_001765</name>
</gene>
<reference evidence="3 4" key="1">
    <citation type="submission" date="2018-01" db="EMBL/GenBank/DDBJ databases">
        <title>A novel member of the phylum Bacteroidetes isolated from glacier ice.</title>
        <authorList>
            <person name="Liu Q."/>
            <person name="Xin Y.-H."/>
        </authorList>
    </citation>
    <scope>NUCLEOTIDE SEQUENCE [LARGE SCALE GENOMIC DNA]</scope>
    <source>
        <strain evidence="3 4">RB1R16</strain>
    </source>
</reference>
<protein>
    <submittedName>
        <fullName evidence="3">Glycosyltransferase family 2 protein</fullName>
    </submittedName>
</protein>
<evidence type="ECO:0000313" key="4">
    <source>
        <dbReference type="Proteomes" id="UP000239872"/>
    </source>
</evidence>
<dbReference type="RefSeq" id="WP_105037384.1">
    <property type="nucleotide sequence ID" value="NZ_PPSL01000001.1"/>
</dbReference>
<sequence length="258" mass="29822">MKISAFIITYNEEQNIARCITSLLSIVEEIIVVDSYSKDKTVQIAESLGAKIFYHQFSGFGEQKAFAIEQTTNDWILSIDADEVVSPELQDSIREVKEHNTHDGYSFSILTNYCGKWIRHCGWYPQPKLRLLNKQKGHINKKLVHEGFVMNDKNEPISILKGDLLHHSYNTISDHSRKIQLYTEMSAKNSVALGRTVSLLKVIVAPRWVFIYHYIIRLGFLDGYWGYILCKNISYESFIKYTKIRLYSRAMRKALSVG</sequence>
<dbReference type="SUPFAM" id="SSF53448">
    <property type="entry name" value="Nucleotide-diphospho-sugar transferases"/>
    <property type="match status" value="1"/>
</dbReference>
<evidence type="ECO:0000259" key="2">
    <source>
        <dbReference type="Pfam" id="PF00535"/>
    </source>
</evidence>
<dbReference type="Proteomes" id="UP000239872">
    <property type="component" value="Unassembled WGS sequence"/>
</dbReference>
<dbReference type="AlphaFoldDB" id="A0A2S7T0U6"/>
<keyword evidence="3" id="KW-0808">Transferase</keyword>
<organism evidence="3 4">
    <name type="scientific">Flavipsychrobacter stenotrophus</name>
    <dbReference type="NCBI Taxonomy" id="2077091"/>
    <lineage>
        <taxon>Bacteria</taxon>
        <taxon>Pseudomonadati</taxon>
        <taxon>Bacteroidota</taxon>
        <taxon>Chitinophagia</taxon>
        <taxon>Chitinophagales</taxon>
        <taxon>Chitinophagaceae</taxon>
        <taxon>Flavipsychrobacter</taxon>
    </lineage>
</organism>
<evidence type="ECO:0000256" key="1">
    <source>
        <dbReference type="ARBA" id="ARBA00038494"/>
    </source>
</evidence>
<dbReference type="InterPro" id="IPR001173">
    <property type="entry name" value="Glyco_trans_2-like"/>
</dbReference>
<name>A0A2S7T0U6_9BACT</name>
<evidence type="ECO:0000313" key="3">
    <source>
        <dbReference type="EMBL" id="PQJ12501.1"/>
    </source>
</evidence>
<comment type="caution">
    <text evidence="3">The sequence shown here is derived from an EMBL/GenBank/DDBJ whole genome shotgun (WGS) entry which is preliminary data.</text>
</comment>
<feature type="domain" description="Glycosyltransferase 2-like" evidence="2">
    <location>
        <begin position="4"/>
        <end position="117"/>
    </location>
</feature>
<accession>A0A2S7T0U6</accession>
<dbReference type="InterPro" id="IPR029044">
    <property type="entry name" value="Nucleotide-diphossugar_trans"/>
</dbReference>
<dbReference type="PANTHER" id="PTHR43630:SF2">
    <property type="entry name" value="GLYCOSYLTRANSFERASE"/>
    <property type="match status" value="1"/>
</dbReference>